<dbReference type="PROSITE" id="PS50088">
    <property type="entry name" value="ANK_REPEAT"/>
    <property type="match status" value="2"/>
</dbReference>
<keyword evidence="1" id="KW-0677">Repeat</keyword>
<dbReference type="Gene3D" id="1.25.40.20">
    <property type="entry name" value="Ankyrin repeat-containing domain"/>
    <property type="match status" value="2"/>
</dbReference>
<dbReference type="InterPro" id="IPR036770">
    <property type="entry name" value="Ankyrin_rpt-contain_sf"/>
</dbReference>
<evidence type="ECO:0000256" key="1">
    <source>
        <dbReference type="ARBA" id="ARBA00022737"/>
    </source>
</evidence>
<accession>A0ABV9W3P1</accession>
<sequence length="389" mass="40336">MTFDDQLRAAVAGGDAAGVAAALAAGADPDALVDRHSWGVLLESARAGRADLVTLLLEAGATVGGAGRYGATPLRVAVGAGHAGVVRLLVAAGASAAEPDRRQSVLGHVISEVAFQPALALLDTLDVLLQLGATTGPREDPPVVAAVRASAPPAVFRILLDHGADPDQRRADGTPALVLAARLGDHAAVDLLVRAGADVDATDPRGRSALMHAVERNHRAAAAVLLLAGADRTLAAPDGTTALRLAQAWHWQNIQFALGEMSVGSDDVPVARTLLRLRPDELRLEGDPAQFELLASVIEAVVEGLGEEWEVRSGHTEAAALAVAGRLRSDQVSVPRASWHTVTASRDEVAVAWSALNESANGDARLRAAGVSVWDVRDLAEDFFGQIPH</sequence>
<evidence type="ECO:0000256" key="2">
    <source>
        <dbReference type="ARBA" id="ARBA00023043"/>
    </source>
</evidence>
<feature type="repeat" description="ANK" evidence="3">
    <location>
        <begin position="172"/>
        <end position="204"/>
    </location>
</feature>
<name>A0ABV9W3P1_9ACTN</name>
<proteinExistence type="predicted"/>
<evidence type="ECO:0000256" key="3">
    <source>
        <dbReference type="PROSITE-ProRule" id="PRU00023"/>
    </source>
</evidence>
<reference evidence="5" key="1">
    <citation type="journal article" date="2019" name="Int. J. Syst. Evol. Microbiol.">
        <title>The Global Catalogue of Microorganisms (GCM) 10K type strain sequencing project: providing services to taxonomists for standard genome sequencing and annotation.</title>
        <authorList>
            <consortium name="The Broad Institute Genomics Platform"/>
            <consortium name="The Broad Institute Genome Sequencing Center for Infectious Disease"/>
            <person name="Wu L."/>
            <person name="Ma J."/>
        </authorList>
    </citation>
    <scope>NUCLEOTIDE SEQUENCE [LARGE SCALE GENOMIC DNA]</scope>
    <source>
        <strain evidence="5">CGMCC 4.7152</strain>
    </source>
</reference>
<dbReference type="InterPro" id="IPR002110">
    <property type="entry name" value="Ankyrin_rpt"/>
</dbReference>
<dbReference type="EMBL" id="JBHSIU010000041">
    <property type="protein sequence ID" value="MFC5002200.1"/>
    <property type="molecule type" value="Genomic_DNA"/>
</dbReference>
<dbReference type="PANTHER" id="PTHR24171:SF10">
    <property type="entry name" value="ANKYRIN REPEAT DOMAIN-CONTAINING PROTEIN 29-LIKE"/>
    <property type="match status" value="1"/>
</dbReference>
<dbReference type="PROSITE" id="PS50297">
    <property type="entry name" value="ANK_REP_REGION"/>
    <property type="match status" value="2"/>
</dbReference>
<protein>
    <submittedName>
        <fullName evidence="4">Ankyrin repeat domain-containing protein</fullName>
    </submittedName>
</protein>
<dbReference type="RefSeq" id="WP_380120061.1">
    <property type="nucleotide sequence ID" value="NZ_JBHSIU010000041.1"/>
</dbReference>
<keyword evidence="5" id="KW-1185">Reference proteome</keyword>
<dbReference type="SMART" id="SM00248">
    <property type="entry name" value="ANK"/>
    <property type="match status" value="6"/>
</dbReference>
<feature type="repeat" description="ANK" evidence="3">
    <location>
        <begin position="69"/>
        <end position="101"/>
    </location>
</feature>
<evidence type="ECO:0000313" key="4">
    <source>
        <dbReference type="EMBL" id="MFC5002200.1"/>
    </source>
</evidence>
<comment type="caution">
    <text evidence="4">The sequence shown here is derived from an EMBL/GenBank/DDBJ whole genome shotgun (WGS) entry which is preliminary data.</text>
</comment>
<gene>
    <name evidence="4" type="ORF">ACFPIJ_30750</name>
</gene>
<dbReference type="Pfam" id="PF12796">
    <property type="entry name" value="Ank_2"/>
    <property type="match status" value="2"/>
</dbReference>
<organism evidence="4 5">
    <name type="scientific">Dactylosporangium cerinum</name>
    <dbReference type="NCBI Taxonomy" id="1434730"/>
    <lineage>
        <taxon>Bacteria</taxon>
        <taxon>Bacillati</taxon>
        <taxon>Actinomycetota</taxon>
        <taxon>Actinomycetes</taxon>
        <taxon>Micromonosporales</taxon>
        <taxon>Micromonosporaceae</taxon>
        <taxon>Dactylosporangium</taxon>
    </lineage>
</organism>
<dbReference type="PANTHER" id="PTHR24171">
    <property type="entry name" value="ANKYRIN REPEAT DOMAIN-CONTAINING PROTEIN 39-RELATED"/>
    <property type="match status" value="1"/>
</dbReference>
<evidence type="ECO:0000313" key="5">
    <source>
        <dbReference type="Proteomes" id="UP001595912"/>
    </source>
</evidence>
<dbReference type="Proteomes" id="UP001595912">
    <property type="component" value="Unassembled WGS sequence"/>
</dbReference>
<dbReference type="SUPFAM" id="SSF48403">
    <property type="entry name" value="Ankyrin repeat"/>
    <property type="match status" value="1"/>
</dbReference>
<keyword evidence="2 3" id="KW-0040">ANK repeat</keyword>